<evidence type="ECO:0000313" key="3">
    <source>
        <dbReference type="Proteomes" id="UP000001307"/>
    </source>
</evidence>
<feature type="region of interest" description="Disordered" evidence="1">
    <location>
        <begin position="30"/>
        <end position="68"/>
    </location>
</feature>
<organism evidence="2">
    <name type="scientific">Oikopleura dioica</name>
    <name type="common">Tunicate</name>
    <dbReference type="NCBI Taxonomy" id="34765"/>
    <lineage>
        <taxon>Eukaryota</taxon>
        <taxon>Metazoa</taxon>
        <taxon>Chordata</taxon>
        <taxon>Tunicata</taxon>
        <taxon>Appendicularia</taxon>
        <taxon>Copelata</taxon>
        <taxon>Oikopleuridae</taxon>
        <taxon>Oikopleura</taxon>
    </lineage>
</organism>
<evidence type="ECO:0000256" key="1">
    <source>
        <dbReference type="SAM" id="MobiDB-lite"/>
    </source>
</evidence>
<accession>E4X2B3</accession>
<proteinExistence type="predicted"/>
<feature type="compositionally biased region" description="Basic residues" evidence="1">
    <location>
        <begin position="52"/>
        <end position="65"/>
    </location>
</feature>
<sequence length="354" mass="39958">MKLRSQTPQLVKQLTRVKRVRTVIRNLSKNAVAKPRKRTADSLDHTIEPKPSPKKLKRRATKRPARPLSPVLEVKRVRSGRARGLNSESDWLDFPFDAVKVEPESSSEEDMSVLYASGPRFNDSLFHEDDELCDVSLIEVAESLNLPTPKIARRKALPAPLARVVLPDSSFQPLVASRKVFGDISTAGRKLSSCEQLFPEYPSKLLLLFRENDDLFVPHSIYDYRSQYFKGLKLSRVGELRQRSPFISFVPFLTHIACTFTRSGLPVRLNFDLSFPPRVTVDDNGPCLNPLSKDIASFLTLFLESNYRYFNGECLLASSCPSIFARLASEMQQLADAYFLLDLVTLGRPADLAI</sequence>
<feature type="compositionally biased region" description="Basic and acidic residues" evidence="1">
    <location>
        <begin position="38"/>
        <end position="48"/>
    </location>
</feature>
<evidence type="ECO:0000313" key="2">
    <source>
        <dbReference type="EMBL" id="CBY07361.1"/>
    </source>
</evidence>
<protein>
    <submittedName>
        <fullName evidence="2">Uncharacterized protein</fullName>
    </submittedName>
</protein>
<keyword evidence="3" id="KW-1185">Reference proteome</keyword>
<dbReference type="Proteomes" id="UP000001307">
    <property type="component" value="Unassembled WGS sequence"/>
</dbReference>
<reference evidence="2" key="1">
    <citation type="journal article" date="2010" name="Science">
        <title>Plasticity of animal genome architecture unmasked by rapid evolution of a pelagic tunicate.</title>
        <authorList>
            <person name="Denoeud F."/>
            <person name="Henriet S."/>
            <person name="Mungpakdee S."/>
            <person name="Aury J.M."/>
            <person name="Da Silva C."/>
            <person name="Brinkmann H."/>
            <person name="Mikhaleva J."/>
            <person name="Olsen L.C."/>
            <person name="Jubin C."/>
            <person name="Canestro C."/>
            <person name="Bouquet J.M."/>
            <person name="Danks G."/>
            <person name="Poulain J."/>
            <person name="Campsteijn C."/>
            <person name="Adamski M."/>
            <person name="Cross I."/>
            <person name="Yadetie F."/>
            <person name="Muffato M."/>
            <person name="Louis A."/>
            <person name="Butcher S."/>
            <person name="Tsagkogeorga G."/>
            <person name="Konrad A."/>
            <person name="Singh S."/>
            <person name="Jensen M.F."/>
            <person name="Cong E.H."/>
            <person name="Eikeseth-Otteraa H."/>
            <person name="Noel B."/>
            <person name="Anthouard V."/>
            <person name="Porcel B.M."/>
            <person name="Kachouri-Lafond R."/>
            <person name="Nishino A."/>
            <person name="Ugolini M."/>
            <person name="Chourrout P."/>
            <person name="Nishida H."/>
            <person name="Aasland R."/>
            <person name="Huzurbazar S."/>
            <person name="Westhof E."/>
            <person name="Delsuc F."/>
            <person name="Lehrach H."/>
            <person name="Reinhardt R."/>
            <person name="Weissenbach J."/>
            <person name="Roy S.W."/>
            <person name="Artiguenave F."/>
            <person name="Postlethwait J.H."/>
            <person name="Manak J.R."/>
            <person name="Thompson E.M."/>
            <person name="Jaillon O."/>
            <person name="Du Pasquier L."/>
            <person name="Boudinot P."/>
            <person name="Liberles D.A."/>
            <person name="Volff J.N."/>
            <person name="Philippe H."/>
            <person name="Lenhard B."/>
            <person name="Roest Crollius H."/>
            <person name="Wincker P."/>
            <person name="Chourrout D."/>
        </authorList>
    </citation>
    <scope>NUCLEOTIDE SEQUENCE [LARGE SCALE GENOMIC DNA]</scope>
</reference>
<dbReference type="InParanoid" id="E4X2B3"/>
<name>E4X2B3_OIKDI</name>
<dbReference type="EMBL" id="FN653022">
    <property type="protein sequence ID" value="CBY07361.1"/>
    <property type="molecule type" value="Genomic_DNA"/>
</dbReference>
<dbReference type="AlphaFoldDB" id="E4X2B3"/>
<gene>
    <name evidence="2" type="ORF">GSOID_T00017025001</name>
</gene>